<dbReference type="Gene3D" id="3.90.75.10">
    <property type="entry name" value="Homing Intron 3 (I-ppo) Encoded Endonuclease, Chain A"/>
    <property type="match status" value="1"/>
</dbReference>
<name>A0A2D0PDS4_9CAUD</name>
<gene>
    <name evidence="2" type="primary">g048</name>
</gene>
<dbReference type="InterPro" id="IPR044925">
    <property type="entry name" value="His-Me_finger_sf"/>
</dbReference>
<dbReference type="Pfam" id="PF13392">
    <property type="entry name" value="HNH_3"/>
    <property type="match status" value="1"/>
</dbReference>
<evidence type="ECO:0000313" key="3">
    <source>
        <dbReference type="Proteomes" id="UP000241604"/>
    </source>
</evidence>
<organism evidence="2 3">
    <name type="scientific">Yersinia phage fPS-89</name>
    <dbReference type="NCBI Taxonomy" id="2052744"/>
    <lineage>
        <taxon>Viruses</taxon>
        <taxon>Duplodnaviria</taxon>
        <taxon>Heunggongvirae</taxon>
        <taxon>Uroviricota</taxon>
        <taxon>Caudoviricetes</taxon>
        <taxon>Autographivirales</taxon>
        <taxon>Autotranscriptaviridae</taxon>
        <taxon>Studiervirinae</taxon>
        <taxon>Helsettvirus</taxon>
        <taxon>Helsettvirus fPS53</taxon>
    </lineage>
</organism>
<dbReference type="InterPro" id="IPR044930">
    <property type="entry name" value="Homing_endonuclease_His-Me"/>
</dbReference>
<proteinExistence type="predicted"/>
<evidence type="ECO:0000313" key="2">
    <source>
        <dbReference type="EMBL" id="SOO46635.1"/>
    </source>
</evidence>
<dbReference type="EMBL" id="LT961841">
    <property type="protein sequence ID" value="SOO46635.1"/>
    <property type="molecule type" value="Genomic_DNA"/>
</dbReference>
<reference evidence="3" key="1">
    <citation type="submission" date="2017-10" db="EMBL/GenBank/DDBJ databases">
        <authorList>
            <person name="Skurnik M."/>
        </authorList>
    </citation>
    <scope>NUCLEOTIDE SEQUENCE [LARGE SCALE GENOMIC DNA]</scope>
</reference>
<dbReference type="InterPro" id="IPR003615">
    <property type="entry name" value="HNH_nuc"/>
</dbReference>
<accession>A0A2D0PDS4</accession>
<protein>
    <submittedName>
        <fullName evidence="2">Phage protein</fullName>
    </submittedName>
</protein>
<evidence type="ECO:0000259" key="1">
    <source>
        <dbReference type="Pfam" id="PF13392"/>
    </source>
</evidence>
<dbReference type="PROSITE" id="PS51257">
    <property type="entry name" value="PROKAR_LIPOPROTEIN"/>
    <property type="match status" value="1"/>
</dbReference>
<feature type="domain" description="HNH nuclease" evidence="1">
    <location>
        <begin position="35"/>
        <end position="78"/>
    </location>
</feature>
<dbReference type="Proteomes" id="UP000241604">
    <property type="component" value="Segment"/>
</dbReference>
<dbReference type="GO" id="GO:0004519">
    <property type="term" value="F:endonuclease activity"/>
    <property type="evidence" value="ECO:0007669"/>
    <property type="project" value="InterPro"/>
</dbReference>
<sequence length="151" mass="16753">MKVVIDNINGCHIFQGCKTAGGYGRVRVKGVHWMAHRYALSAHLGRPLLEGCVVMHTCDNPACVNPLHLQEGTQKENMADCKSKGRMYRGKPATMERVPHSVKVQEAFNKRLKAVLEADGTDSAIAKRLRLDVSWVRKARRGGYGKLVEVA</sequence>
<dbReference type="SUPFAM" id="SSF54060">
    <property type="entry name" value="His-Me finger endonucleases"/>
    <property type="match status" value="1"/>
</dbReference>